<sequence>MLVDRLTQDNLRTRAVDFSTMKTPSMNKGTFLSLDLGIRLPSCTLSLLLVHATKIRTSISPSSAVELNTTSALANHATEAEIEAESPLQSPQHDSLLQVRHALHTQFHGLD</sequence>
<proteinExistence type="predicted"/>
<dbReference type="EMBL" id="OC002180">
    <property type="protein sequence ID" value="CAD7261403.1"/>
    <property type="molecule type" value="Genomic_DNA"/>
</dbReference>
<accession>A0A7R9FZM8</accession>
<dbReference type="AlphaFoldDB" id="A0A7R9FZM8"/>
<gene>
    <name evidence="1" type="ORF">TSIB3V08_LOCUS5543</name>
</gene>
<reference evidence="1" key="1">
    <citation type="submission" date="2020-11" db="EMBL/GenBank/DDBJ databases">
        <authorList>
            <person name="Tran Van P."/>
        </authorList>
    </citation>
    <scope>NUCLEOTIDE SEQUENCE</scope>
</reference>
<organism evidence="1">
    <name type="scientific">Timema shepardi</name>
    <name type="common">Walking stick</name>
    <dbReference type="NCBI Taxonomy" id="629360"/>
    <lineage>
        <taxon>Eukaryota</taxon>
        <taxon>Metazoa</taxon>
        <taxon>Ecdysozoa</taxon>
        <taxon>Arthropoda</taxon>
        <taxon>Hexapoda</taxon>
        <taxon>Insecta</taxon>
        <taxon>Pterygota</taxon>
        <taxon>Neoptera</taxon>
        <taxon>Polyneoptera</taxon>
        <taxon>Phasmatodea</taxon>
        <taxon>Timematodea</taxon>
        <taxon>Timematoidea</taxon>
        <taxon>Timematidae</taxon>
        <taxon>Timema</taxon>
    </lineage>
</organism>
<evidence type="ECO:0000313" key="1">
    <source>
        <dbReference type="EMBL" id="CAD7261403.1"/>
    </source>
</evidence>
<name>A0A7R9FZM8_TIMSH</name>
<protein>
    <submittedName>
        <fullName evidence="1">Uncharacterized protein</fullName>
    </submittedName>
</protein>